<dbReference type="InterPro" id="IPR018316">
    <property type="entry name" value="Tubulin/FtsZ_2-layer-sand-dom"/>
</dbReference>
<dbReference type="InterPro" id="IPR003008">
    <property type="entry name" value="Tubulin_FtsZ_GTPase"/>
</dbReference>
<sequence>MFVKPGIEKFAKIRVVGIGGAGCNVVNTMIASQQISGVEFIAVNTDAQALSISKATVKIPIGQDITKGLGSGSDPEIGRRAAEESSDVIRSNLEGSDMVFITAGMGGGTGTGASPVVAALARELGALTVGVVTKPFLFEGAHRMENAERGIADVKKEVDALITIPNQKLLEIADDKMSIIDAFRVSDSVLHQGVQGISDLIVMPGLINVDFADVRAVMKDAGSALMGIGIGTGENRAVNAARAAISSPLLDISVEGATGILFNVIGGPDLGLKETNEAAQIIREAASPDANVIFGTTIDENMKDQIKITVIATGFDNGLRNQFGIEKRKKQEAGSGEAPKTDFGLPQQDLEDKESQYDIPTFLRR</sequence>
<dbReference type="PROSITE" id="PS01135">
    <property type="entry name" value="FTSZ_2"/>
    <property type="match status" value="1"/>
</dbReference>
<feature type="binding site" evidence="4">
    <location>
        <begin position="20"/>
        <end position="24"/>
    </location>
    <ligand>
        <name>GTP</name>
        <dbReference type="ChEBI" id="CHEBI:37565"/>
    </ligand>
</feature>
<dbReference type="FunFam" id="3.40.50.1440:FF:000001">
    <property type="entry name" value="Cell division protein FtsZ"/>
    <property type="match status" value="1"/>
</dbReference>
<comment type="subcellular location">
    <subcellularLocation>
        <location evidence="4">Cytoplasm</location>
    </subcellularLocation>
    <text evidence="4">Assembles at midcell at the inner surface of the cytoplasmic membrane.</text>
</comment>
<dbReference type="InterPro" id="IPR045061">
    <property type="entry name" value="FtsZ/CetZ"/>
</dbReference>
<dbReference type="PRINTS" id="PR00423">
    <property type="entry name" value="CELLDVISFTSZ"/>
</dbReference>
<name>A0A0G1QWJ2_UNCKA</name>
<proteinExistence type="inferred from homology"/>
<evidence type="ECO:0000256" key="5">
    <source>
        <dbReference type="NCBIfam" id="TIGR00065"/>
    </source>
</evidence>
<keyword evidence="2 4" id="KW-0547">Nucleotide-binding</keyword>
<dbReference type="SUPFAM" id="SSF52490">
    <property type="entry name" value="Tubulin nucleotide-binding domain-like"/>
    <property type="match status" value="1"/>
</dbReference>
<organism evidence="10 11">
    <name type="scientific">candidate division WWE3 bacterium GW2011_GWA2_46_9</name>
    <dbReference type="NCBI Taxonomy" id="1619111"/>
    <lineage>
        <taxon>Bacteria</taxon>
        <taxon>Katanobacteria</taxon>
    </lineage>
</organism>
<feature type="domain" description="Tubulin/FtsZ GTPase" evidence="8">
    <location>
        <begin position="12"/>
        <end position="205"/>
    </location>
</feature>
<dbReference type="PROSITE" id="PS01134">
    <property type="entry name" value="FTSZ_1"/>
    <property type="match status" value="1"/>
</dbReference>
<dbReference type="Pfam" id="PF12327">
    <property type="entry name" value="FtsZ_C"/>
    <property type="match status" value="1"/>
</dbReference>
<dbReference type="Pfam" id="PF00091">
    <property type="entry name" value="Tubulin"/>
    <property type="match status" value="1"/>
</dbReference>
<comment type="subunit">
    <text evidence="4">Homodimer. Polymerizes to form a dynamic ring structure in a strictly GTP-dependent manner. Interacts directly with several other division proteins.</text>
</comment>
<dbReference type="SMART" id="SM00865">
    <property type="entry name" value="Tubulin_C"/>
    <property type="match status" value="1"/>
</dbReference>
<evidence type="ECO:0000313" key="11">
    <source>
        <dbReference type="Proteomes" id="UP000033946"/>
    </source>
</evidence>
<reference evidence="10 11" key="1">
    <citation type="journal article" date="2015" name="Nature">
        <title>rRNA introns, odd ribosomes, and small enigmatic genomes across a large radiation of phyla.</title>
        <authorList>
            <person name="Brown C.T."/>
            <person name="Hug L.A."/>
            <person name="Thomas B.C."/>
            <person name="Sharon I."/>
            <person name="Castelle C.J."/>
            <person name="Singh A."/>
            <person name="Wilkins M.J."/>
            <person name="Williams K.H."/>
            <person name="Banfield J.F."/>
        </authorList>
    </citation>
    <scope>NUCLEOTIDE SEQUENCE [LARGE SCALE GENOMIC DNA]</scope>
</reference>
<keyword evidence="4" id="KW-0963">Cytoplasm</keyword>
<dbReference type="InterPro" id="IPR008280">
    <property type="entry name" value="Tub_FtsZ_C"/>
</dbReference>
<dbReference type="GO" id="GO:0003924">
    <property type="term" value="F:GTPase activity"/>
    <property type="evidence" value="ECO:0007669"/>
    <property type="project" value="UniProtKB-UniRule"/>
</dbReference>
<dbReference type="EMBL" id="LCNE01000004">
    <property type="protein sequence ID" value="KKU49239.1"/>
    <property type="molecule type" value="Genomic_DNA"/>
</dbReference>
<dbReference type="PANTHER" id="PTHR30314:SF3">
    <property type="entry name" value="MITOCHONDRIAL DIVISION PROTEIN FSZA"/>
    <property type="match status" value="1"/>
</dbReference>
<dbReference type="GO" id="GO:0051258">
    <property type="term" value="P:protein polymerization"/>
    <property type="evidence" value="ECO:0007669"/>
    <property type="project" value="UniProtKB-UniRule"/>
</dbReference>
<evidence type="ECO:0000256" key="2">
    <source>
        <dbReference type="ARBA" id="ARBA00022741"/>
    </source>
</evidence>
<keyword evidence="3 4" id="KW-0342">GTP-binding</keyword>
<comment type="caution">
    <text evidence="10">The sequence shown here is derived from an EMBL/GenBank/DDBJ whole genome shotgun (WGS) entry which is preliminary data.</text>
</comment>
<dbReference type="InterPro" id="IPR020805">
    <property type="entry name" value="Cell_div_FtsZ_CS"/>
</dbReference>
<dbReference type="GO" id="GO:0005525">
    <property type="term" value="F:GTP binding"/>
    <property type="evidence" value="ECO:0007669"/>
    <property type="project" value="UniProtKB-UniRule"/>
</dbReference>
<dbReference type="Gene3D" id="3.40.50.1440">
    <property type="entry name" value="Tubulin/FtsZ, GTPase domain"/>
    <property type="match status" value="1"/>
</dbReference>
<dbReference type="InterPro" id="IPR000158">
    <property type="entry name" value="Cell_div_FtsZ"/>
</dbReference>
<keyword evidence="4 6" id="KW-0717">Septation</keyword>
<dbReference type="Proteomes" id="UP000033946">
    <property type="component" value="Unassembled WGS sequence"/>
</dbReference>
<evidence type="ECO:0000259" key="8">
    <source>
        <dbReference type="SMART" id="SM00864"/>
    </source>
</evidence>
<dbReference type="Gene3D" id="3.30.1330.20">
    <property type="entry name" value="Tubulin/FtsZ, C-terminal domain"/>
    <property type="match status" value="1"/>
</dbReference>
<feature type="region of interest" description="Disordered" evidence="7">
    <location>
        <begin position="328"/>
        <end position="365"/>
    </location>
</feature>
<evidence type="ECO:0000256" key="4">
    <source>
        <dbReference type="HAMAP-Rule" id="MF_00909"/>
    </source>
</evidence>
<dbReference type="GO" id="GO:0043093">
    <property type="term" value="P:FtsZ-dependent cytokinesis"/>
    <property type="evidence" value="ECO:0007669"/>
    <property type="project" value="UniProtKB-UniRule"/>
</dbReference>
<evidence type="ECO:0000256" key="7">
    <source>
        <dbReference type="SAM" id="MobiDB-lite"/>
    </source>
</evidence>
<evidence type="ECO:0000256" key="1">
    <source>
        <dbReference type="ARBA" id="ARBA00009690"/>
    </source>
</evidence>
<dbReference type="SUPFAM" id="SSF55307">
    <property type="entry name" value="Tubulin C-terminal domain-like"/>
    <property type="match status" value="1"/>
</dbReference>
<accession>A0A0G1QWJ2</accession>
<keyword evidence="4 6" id="KW-0131">Cell cycle</keyword>
<dbReference type="GO" id="GO:0000917">
    <property type="term" value="P:division septum assembly"/>
    <property type="evidence" value="ECO:0007669"/>
    <property type="project" value="UniProtKB-KW"/>
</dbReference>
<protein>
    <recommendedName>
        <fullName evidence="4 5">Cell division protein FtsZ</fullName>
    </recommendedName>
</protein>
<evidence type="ECO:0000256" key="3">
    <source>
        <dbReference type="ARBA" id="ARBA00023134"/>
    </source>
</evidence>
<comment type="similarity">
    <text evidence="1 4 6">Belongs to the FtsZ family.</text>
</comment>
<evidence type="ECO:0000313" key="10">
    <source>
        <dbReference type="EMBL" id="KKU49239.1"/>
    </source>
</evidence>
<feature type="domain" description="Tubulin/FtsZ 2-layer sandwich" evidence="9">
    <location>
        <begin position="207"/>
        <end position="324"/>
    </location>
</feature>
<feature type="binding site" evidence="4">
    <location>
        <position position="143"/>
    </location>
    <ligand>
        <name>GTP</name>
        <dbReference type="ChEBI" id="CHEBI:37565"/>
    </ligand>
</feature>
<dbReference type="InterPro" id="IPR037103">
    <property type="entry name" value="Tubulin/FtsZ-like_C"/>
</dbReference>
<dbReference type="AlphaFoldDB" id="A0A0G1QWJ2"/>
<feature type="binding site" evidence="4">
    <location>
        <begin position="108"/>
        <end position="110"/>
    </location>
    <ligand>
        <name>GTP</name>
        <dbReference type="ChEBI" id="CHEBI:37565"/>
    </ligand>
</feature>
<dbReference type="InterPro" id="IPR036525">
    <property type="entry name" value="Tubulin/FtsZ_GTPase_sf"/>
</dbReference>
<dbReference type="HAMAP" id="MF_00909">
    <property type="entry name" value="FtsZ"/>
    <property type="match status" value="1"/>
</dbReference>
<dbReference type="CDD" id="cd02201">
    <property type="entry name" value="FtsZ_type1"/>
    <property type="match status" value="1"/>
</dbReference>
<dbReference type="NCBIfam" id="TIGR00065">
    <property type="entry name" value="ftsZ"/>
    <property type="match status" value="1"/>
</dbReference>
<comment type="function">
    <text evidence="4 6">Essential cell division protein that forms a contractile ring structure (Z ring) at the future cell division site. The regulation of the ring assembly controls the timing and the location of cell division. One of the functions of the FtsZ ring is to recruit other cell division proteins to the septum to produce a new cell wall between the dividing cells. Binds GTP and shows GTPase activity.</text>
</comment>
<evidence type="ECO:0000259" key="9">
    <source>
        <dbReference type="SMART" id="SM00865"/>
    </source>
</evidence>
<dbReference type="SMART" id="SM00864">
    <property type="entry name" value="Tubulin"/>
    <property type="match status" value="1"/>
</dbReference>
<dbReference type="GO" id="GO:0032153">
    <property type="term" value="C:cell division site"/>
    <property type="evidence" value="ECO:0007669"/>
    <property type="project" value="UniProtKB-UniRule"/>
</dbReference>
<feature type="binding site" evidence="4">
    <location>
        <position position="187"/>
    </location>
    <ligand>
        <name>GTP</name>
        <dbReference type="ChEBI" id="CHEBI:37565"/>
    </ligand>
</feature>
<evidence type="ECO:0000256" key="6">
    <source>
        <dbReference type="RuleBase" id="RU000631"/>
    </source>
</evidence>
<dbReference type="GO" id="GO:0005737">
    <property type="term" value="C:cytoplasm"/>
    <property type="evidence" value="ECO:0007669"/>
    <property type="project" value="UniProtKB-SubCell"/>
</dbReference>
<dbReference type="PATRIC" id="fig|1619111.3.peg.80"/>
<feature type="binding site" evidence="4">
    <location>
        <position position="139"/>
    </location>
    <ligand>
        <name>GTP</name>
        <dbReference type="ChEBI" id="CHEBI:37565"/>
    </ligand>
</feature>
<dbReference type="InterPro" id="IPR024757">
    <property type="entry name" value="FtsZ_C"/>
</dbReference>
<dbReference type="PANTHER" id="PTHR30314">
    <property type="entry name" value="CELL DIVISION PROTEIN FTSZ-RELATED"/>
    <property type="match status" value="1"/>
</dbReference>
<gene>
    <name evidence="4" type="primary">ftsZ</name>
    <name evidence="10" type="ORF">UX69_C0004G0014</name>
</gene>
<keyword evidence="4 6" id="KW-0132">Cell division</keyword>